<dbReference type="SUPFAM" id="SSF51261">
    <property type="entry name" value="Duplicated hybrid motif"/>
    <property type="match status" value="1"/>
</dbReference>
<keyword evidence="1" id="KW-0732">Signal</keyword>
<accession>A0A136LYV2</accession>
<protein>
    <submittedName>
        <fullName evidence="3">Peptidase family M23</fullName>
    </submittedName>
</protein>
<dbReference type="Proteomes" id="UP000070457">
    <property type="component" value="Unassembled WGS sequence"/>
</dbReference>
<dbReference type="AlphaFoldDB" id="A0A136LYV2"/>
<evidence type="ECO:0000259" key="2">
    <source>
        <dbReference type="Pfam" id="PF01551"/>
    </source>
</evidence>
<proteinExistence type="predicted"/>
<evidence type="ECO:0000313" key="4">
    <source>
        <dbReference type="Proteomes" id="UP000070457"/>
    </source>
</evidence>
<evidence type="ECO:0000313" key="3">
    <source>
        <dbReference type="EMBL" id="KXK26838.1"/>
    </source>
</evidence>
<reference evidence="3 4" key="1">
    <citation type="submission" date="2015-02" db="EMBL/GenBank/DDBJ databases">
        <title>Improved understanding of the partial-nitritation anammox process through 23 genomes representing the majority of the microbial community.</title>
        <authorList>
            <person name="Speth D.R."/>
            <person name="In T Zandt M."/>
            <person name="Guerrero Cruz S."/>
            <person name="Jetten M.S."/>
            <person name="Dutilh B.E."/>
        </authorList>
    </citation>
    <scope>NUCLEOTIDE SEQUENCE [LARGE SCALE GENOMIC DNA]</scope>
    <source>
        <strain evidence="3">OLB20</strain>
    </source>
</reference>
<organism evidence="3 4">
    <name type="scientific">candidate division WS6 bacterium OLB20</name>
    <dbReference type="NCBI Taxonomy" id="1617426"/>
    <lineage>
        <taxon>Bacteria</taxon>
        <taxon>Candidatus Dojkabacteria</taxon>
    </lineage>
</organism>
<feature type="signal peptide" evidence="1">
    <location>
        <begin position="1"/>
        <end position="24"/>
    </location>
</feature>
<dbReference type="Gene3D" id="2.70.70.10">
    <property type="entry name" value="Glucose Permease (Domain IIA)"/>
    <property type="match status" value="1"/>
</dbReference>
<name>A0A136LYV2_9BACT</name>
<dbReference type="InterPro" id="IPR016047">
    <property type="entry name" value="M23ase_b-sheet_dom"/>
</dbReference>
<feature type="domain" description="M23ase beta-sheet core" evidence="2">
    <location>
        <begin position="71"/>
        <end position="164"/>
    </location>
</feature>
<dbReference type="STRING" id="1617426.TR69_WS6001000859"/>
<dbReference type="InterPro" id="IPR011055">
    <property type="entry name" value="Dup_hybrid_motif"/>
</dbReference>
<gene>
    <name evidence="3" type="ORF">TR69_WS6001000859</name>
</gene>
<dbReference type="EMBL" id="JYNZ01000003">
    <property type="protein sequence ID" value="KXK26838.1"/>
    <property type="molecule type" value="Genomic_DNA"/>
</dbReference>
<comment type="caution">
    <text evidence="3">The sequence shown here is derived from an EMBL/GenBank/DDBJ whole genome shotgun (WGS) entry which is preliminary data.</text>
</comment>
<sequence>MRSRSVVFILAVIIFSQTSSSSHALVYVGQPCNFVDGAFVKTGEEYNVNIGRAHAGSNNELDIAGNEGNPYYGNDYQSCYGYDALASISGTVDYLNDGCSAQYLRIVGENGVDVNYVHIDANAPNAAEDGEYVIEGQVIGTISDKGCANGFKHIHYFVRQSGSYLGYAAYKFAPRCTPVQSSNWIIEQNCVVEGNIDFDFQNYHILVKSGYSLTIKNGAKIY</sequence>
<feature type="chain" id="PRO_5007475368" evidence="1">
    <location>
        <begin position="25"/>
        <end position="222"/>
    </location>
</feature>
<evidence type="ECO:0000256" key="1">
    <source>
        <dbReference type="SAM" id="SignalP"/>
    </source>
</evidence>
<dbReference type="Pfam" id="PF01551">
    <property type="entry name" value="Peptidase_M23"/>
    <property type="match status" value="1"/>
</dbReference>